<dbReference type="EMBL" id="VWSH01000003">
    <property type="protein sequence ID" value="KAA5533757.1"/>
    <property type="molecule type" value="Genomic_DNA"/>
</dbReference>
<dbReference type="SUPFAM" id="SSF53448">
    <property type="entry name" value="Nucleotide-diphospho-sugar transferases"/>
    <property type="match status" value="1"/>
</dbReference>
<name>A0A5M6CFD2_9BACT</name>
<evidence type="ECO:0000313" key="4">
    <source>
        <dbReference type="Proteomes" id="UP000323632"/>
    </source>
</evidence>
<protein>
    <submittedName>
        <fullName evidence="3">Mannose-1-phosphate guanylyltransferase</fullName>
    </submittedName>
</protein>
<comment type="caution">
    <text evidence="3">The sequence shown here is derived from an EMBL/GenBank/DDBJ whole genome shotgun (WGS) entry which is preliminary data.</text>
</comment>
<dbReference type="InterPro" id="IPR051161">
    <property type="entry name" value="Mannose-6P_isomerase_type2"/>
</dbReference>
<dbReference type="AlphaFoldDB" id="A0A5M6CFD2"/>
<gene>
    <name evidence="3" type="ORF">F0919_14595</name>
</gene>
<dbReference type="PANTHER" id="PTHR46390">
    <property type="entry name" value="MANNOSE-1-PHOSPHATE GUANYLYLTRANSFERASE"/>
    <property type="match status" value="1"/>
</dbReference>
<dbReference type="Gene3D" id="3.90.550.10">
    <property type="entry name" value="Spore Coat Polysaccharide Biosynthesis Protein SpsA, Chain A"/>
    <property type="match status" value="1"/>
</dbReference>
<dbReference type="SUPFAM" id="SSF159283">
    <property type="entry name" value="Guanosine diphospho-D-mannose pyrophosphorylase/mannose-6-phosphate isomerase linker domain"/>
    <property type="match status" value="1"/>
</dbReference>
<dbReference type="InterPro" id="IPR029044">
    <property type="entry name" value="Nucleotide-diphossugar_trans"/>
</dbReference>
<dbReference type="InterPro" id="IPR005835">
    <property type="entry name" value="NTP_transferase_dom"/>
</dbReference>
<keyword evidence="3" id="KW-0808">Transferase</keyword>
<keyword evidence="4" id="KW-1185">Reference proteome</keyword>
<reference evidence="3 4" key="1">
    <citation type="submission" date="2019-09" db="EMBL/GenBank/DDBJ databases">
        <title>Genome sequence and assembly of Taibaiella sp.</title>
        <authorList>
            <person name="Chhetri G."/>
        </authorList>
    </citation>
    <scope>NUCLEOTIDE SEQUENCE [LARGE SCALE GENOMIC DNA]</scope>
    <source>
        <strain evidence="3 4">KVB11</strain>
    </source>
</reference>
<dbReference type="InterPro" id="IPR054566">
    <property type="entry name" value="ManC/GMP-like_b-helix"/>
</dbReference>
<dbReference type="Pfam" id="PF00483">
    <property type="entry name" value="NTP_transferase"/>
    <property type="match status" value="1"/>
</dbReference>
<organism evidence="3 4">
    <name type="scientific">Taibaiella lutea</name>
    <dbReference type="NCBI Taxonomy" id="2608001"/>
    <lineage>
        <taxon>Bacteria</taxon>
        <taxon>Pseudomonadati</taxon>
        <taxon>Bacteroidota</taxon>
        <taxon>Chitinophagia</taxon>
        <taxon>Chitinophagales</taxon>
        <taxon>Chitinophagaceae</taxon>
        <taxon>Taibaiella</taxon>
    </lineage>
</organism>
<sequence length="332" mass="37502">MAVINVILSGGVGSRLWPLSRKSRPKQYIPLFDGKTLFQICAERNRDLVDHIQVVGSIDNYKLSRVDFEQCGIDDYTEIIEAVPRNTSASIAFAAFSAGPDDILIVTPSDHIIKGFESYKKAINDAVKLAEQGYIVTFGATPTRPETGYGYIEHDSDMNVLSFKEKPALELAKEYVSSRKYLWNAGFFCFKVSVYLDELKQYAPEVYETAGKTIDNIKDGFLPLDEMMKIPSISVDYAVMEHSKKIKVVPFSFEWSDLGSFESVWEYLGKESKENVGGNLVLGSEKHVEFIGLENLILVETDDAILVMPKDKAQHVKEIYERLEREKPELLK</sequence>
<evidence type="ECO:0000259" key="1">
    <source>
        <dbReference type="Pfam" id="PF00483"/>
    </source>
</evidence>
<dbReference type="RefSeq" id="WP_150033503.1">
    <property type="nucleotide sequence ID" value="NZ_VWSH01000003.1"/>
</dbReference>
<keyword evidence="3" id="KW-0548">Nucleotidyltransferase</keyword>
<feature type="domain" description="Nucleotidyl transferase" evidence="1">
    <location>
        <begin position="5"/>
        <end position="267"/>
    </location>
</feature>
<accession>A0A5M6CFD2</accession>
<evidence type="ECO:0000313" key="3">
    <source>
        <dbReference type="EMBL" id="KAA5533757.1"/>
    </source>
</evidence>
<dbReference type="GO" id="GO:0009298">
    <property type="term" value="P:GDP-mannose biosynthetic process"/>
    <property type="evidence" value="ECO:0007669"/>
    <property type="project" value="TreeGrafter"/>
</dbReference>
<evidence type="ECO:0000259" key="2">
    <source>
        <dbReference type="Pfam" id="PF22640"/>
    </source>
</evidence>
<dbReference type="Pfam" id="PF22640">
    <property type="entry name" value="ManC_GMP_beta-helix"/>
    <property type="match status" value="1"/>
</dbReference>
<dbReference type="InterPro" id="IPR049577">
    <property type="entry name" value="GMPP_N"/>
</dbReference>
<dbReference type="GO" id="GO:0004475">
    <property type="term" value="F:mannose-1-phosphate guanylyltransferase (GTP) activity"/>
    <property type="evidence" value="ECO:0007669"/>
    <property type="project" value="InterPro"/>
</dbReference>
<dbReference type="PANTHER" id="PTHR46390:SF1">
    <property type="entry name" value="MANNOSE-1-PHOSPHATE GUANYLYLTRANSFERASE"/>
    <property type="match status" value="1"/>
</dbReference>
<proteinExistence type="predicted"/>
<dbReference type="CDD" id="cd02509">
    <property type="entry name" value="GDP-M1P_Guanylyltransferase"/>
    <property type="match status" value="1"/>
</dbReference>
<feature type="domain" description="MannoseP isomerase/GMP-like beta-helix" evidence="2">
    <location>
        <begin position="278"/>
        <end position="323"/>
    </location>
</feature>
<dbReference type="Proteomes" id="UP000323632">
    <property type="component" value="Unassembled WGS sequence"/>
</dbReference>